<dbReference type="STRING" id="1120976.SAMN03080606_02985"/>
<evidence type="ECO:0000313" key="2">
    <source>
        <dbReference type="Proteomes" id="UP000198636"/>
    </source>
</evidence>
<evidence type="ECO:0000313" key="1">
    <source>
        <dbReference type="EMBL" id="SCY90741.1"/>
    </source>
</evidence>
<dbReference type="Proteomes" id="UP000198636">
    <property type="component" value="Unassembled WGS sequence"/>
</dbReference>
<proteinExistence type="predicted"/>
<keyword evidence="2" id="KW-1185">Reference proteome</keyword>
<dbReference type="OrthoDB" id="4393931at2"/>
<dbReference type="InterPro" id="IPR040837">
    <property type="entry name" value="Bact_RF_family7"/>
</dbReference>
<dbReference type="Pfam" id="PF18849">
    <property type="entry name" value="baeRF_family7"/>
    <property type="match status" value="1"/>
</dbReference>
<dbReference type="RefSeq" id="WP_091545212.1">
    <property type="nucleotide sequence ID" value="NZ_FMUS01000021.1"/>
</dbReference>
<sequence>MTFLTKDLLASLIKENYSETCVSIFIPTAQAGKEVVEGSIRLKNLLKTAKGELEKEGISAKNIEELLKPAYDLVENSMFWSYQRDGLWIFINSEGIDYYRLPIKFRELVVVSKGLYIQPLLQLFSKDGEFYVLALSQQKVRLIHCTQYTSKEINLDALPSNMSDALGYDTDSEKQLQHRVGGSDRNDIMYHGHGTGNEEHKKDIHKFLQLINAGLPDYIKSNNAPIVLAGVDYILSIFRKMNTYNNILDKGMLGNADELSPVELQRKAWEIVSTYFDKPLQESIIEYDQKKGSAEVCNDIKKIVNYAYNGQIKILFITSGIHQWGAYDPTTSSTQLYGEKLTDSIDLLNFAAIHTFLNGGNVYEVTKEEIPKKSLLCSFKILK</sequence>
<gene>
    <name evidence="1" type="ORF">SAMN03080606_02985</name>
</gene>
<reference evidence="1 2" key="1">
    <citation type="submission" date="2016-10" db="EMBL/GenBank/DDBJ databases">
        <authorList>
            <person name="de Groot N.N."/>
        </authorList>
    </citation>
    <scope>NUCLEOTIDE SEQUENCE [LARGE SCALE GENOMIC DNA]</scope>
    <source>
        <strain evidence="1 2">DSM 18978</strain>
    </source>
</reference>
<organism evidence="1 2">
    <name type="scientific">Alkaliphilus peptidifermentans DSM 18978</name>
    <dbReference type="NCBI Taxonomy" id="1120976"/>
    <lineage>
        <taxon>Bacteria</taxon>
        <taxon>Bacillati</taxon>
        <taxon>Bacillota</taxon>
        <taxon>Clostridia</taxon>
        <taxon>Peptostreptococcales</taxon>
        <taxon>Natronincolaceae</taxon>
        <taxon>Alkaliphilus</taxon>
    </lineage>
</organism>
<dbReference type="EMBL" id="FMUS01000021">
    <property type="protein sequence ID" value="SCY90741.1"/>
    <property type="molecule type" value="Genomic_DNA"/>
</dbReference>
<dbReference type="AlphaFoldDB" id="A0A1G5JS58"/>
<protein>
    <submittedName>
        <fullName evidence="1">Uncharacterized protein</fullName>
    </submittedName>
</protein>
<name>A0A1G5JS58_9FIRM</name>
<accession>A0A1G5JS58</accession>